<proteinExistence type="predicted"/>
<organism evidence="1">
    <name type="scientific">Rhizophora mucronata</name>
    <name type="common">Asiatic mangrove</name>
    <dbReference type="NCBI Taxonomy" id="61149"/>
    <lineage>
        <taxon>Eukaryota</taxon>
        <taxon>Viridiplantae</taxon>
        <taxon>Streptophyta</taxon>
        <taxon>Embryophyta</taxon>
        <taxon>Tracheophyta</taxon>
        <taxon>Spermatophyta</taxon>
        <taxon>Magnoliopsida</taxon>
        <taxon>eudicotyledons</taxon>
        <taxon>Gunneridae</taxon>
        <taxon>Pentapetalae</taxon>
        <taxon>rosids</taxon>
        <taxon>fabids</taxon>
        <taxon>Malpighiales</taxon>
        <taxon>Rhizophoraceae</taxon>
        <taxon>Rhizophora</taxon>
    </lineage>
</organism>
<dbReference type="AlphaFoldDB" id="A0A2P2Q851"/>
<accession>A0A2P2Q851</accession>
<protein>
    <submittedName>
        <fullName evidence="1">Uncharacterized protein</fullName>
    </submittedName>
</protein>
<sequence>MTPVIKYLKTEIFFLIIPYLNKNQEKQTQESLVFPINT</sequence>
<dbReference type="EMBL" id="GGEC01082667">
    <property type="protein sequence ID" value="MBX63151.1"/>
    <property type="molecule type" value="Transcribed_RNA"/>
</dbReference>
<reference evidence="1" key="1">
    <citation type="submission" date="2018-02" db="EMBL/GenBank/DDBJ databases">
        <title>Rhizophora mucronata_Transcriptome.</title>
        <authorList>
            <person name="Meera S.P."/>
            <person name="Sreeshan A."/>
            <person name="Augustine A."/>
        </authorList>
    </citation>
    <scope>NUCLEOTIDE SEQUENCE</scope>
    <source>
        <tissue evidence="1">Leaf</tissue>
    </source>
</reference>
<evidence type="ECO:0000313" key="1">
    <source>
        <dbReference type="EMBL" id="MBX63151.1"/>
    </source>
</evidence>
<name>A0A2P2Q851_RHIMU</name>